<keyword evidence="2" id="KW-1185">Reference proteome</keyword>
<name>A0A9C6X2S7_FRAOC</name>
<evidence type="ECO:0000313" key="3">
    <source>
        <dbReference type="RefSeq" id="XP_052128118.1"/>
    </source>
</evidence>
<dbReference type="Pfam" id="PF06869">
    <property type="entry name" value="DUF1258"/>
    <property type="match status" value="1"/>
</dbReference>
<dbReference type="GeneID" id="113214096"/>
<dbReference type="PANTHER" id="PTHR46579">
    <property type="entry name" value="F5/8 TYPE C DOMAIN-CONTAINING PROTEIN-RELATED"/>
    <property type="match status" value="1"/>
</dbReference>
<accession>A0A9C6X2S7</accession>
<proteinExistence type="predicted"/>
<dbReference type="AlphaFoldDB" id="A0A9C6X2S7"/>
<evidence type="ECO:0000313" key="2">
    <source>
        <dbReference type="Proteomes" id="UP000504606"/>
    </source>
</evidence>
<protein>
    <submittedName>
        <fullName evidence="3">Uncharacterized protein LOC113214096 isoform X1</fullName>
    </submittedName>
</protein>
<dbReference type="Proteomes" id="UP000504606">
    <property type="component" value="Unplaced"/>
</dbReference>
<feature type="region of interest" description="Disordered" evidence="1">
    <location>
        <begin position="1"/>
        <end position="41"/>
    </location>
</feature>
<dbReference type="RefSeq" id="XP_052128118.1">
    <property type="nucleotide sequence ID" value="XM_052272158.1"/>
</dbReference>
<dbReference type="OrthoDB" id="8184047at2759"/>
<gene>
    <name evidence="3" type="primary">LOC113214096</name>
</gene>
<sequence>MSNKRRRRNEIRDDLPGSSSDPSRNELEIDPLQSTVPPLLTMPTLSNSDMSLDLFPVLTPRPLPSPEHEFDFHPDEFSELHPEYMDAGPAEASVTLLPTEKLHDTQLGVVGLAHVSQKIQTTEELQIDFSIGKATSEQSLPITDSILPRSSFDEPSVIFEAFNNLGCDDVELPFFDAIELELGALRISGNQEENDPHHNFIEEDQEDAGCPNLGCTTELFFDALDSPQPLPSSDLPTSDPPLYDGASISVNDAITAVLTFMIGCKISGAVMDQLISLINLLLPAGHKFITSLFSFHNHFQSIKTPLNLIYYCIVCTKGLQAKDSVCDKCGTETKVGFYLHVPLIEQLRALYARPGFVDLLSYRHKRSKKVSDNLEDIYDGFLYKSIEPLLTSELDITLTWNADGISLYKSSNFQVWPIYFSINELPPEVRHKEENLLLGGIAFGNEKPHPNLLMKPIYEELKCLENGVEVLVHGKESPDKVKCFLLCGTADAPAKAIFMRMTQFNGFHGCHCCYTKGEKSDQTGQVFVYPFQENLEPRSKDQYKEDLQNLSYGVKGPTYLYWMVRSFFLLSTAVDVMHCIYLGVCRQIFHLWFSTEYFKLVFGEKAEKKVLLDVLSAMFCSFKAPHYLDRPPRSLHHINYFKASEFRTWLFGTALPVFEQHMKEPYFGHFKKLVCGIGLLNQASVSVSDVQLAREILTSFVRQTQELFGLRNMSYNMHCVLHLPDTVLSLGPLWVSSCFAFENVNGVLSRLVHGTRFAGSQIQSNLGLLRKIPSIINSLQNNVVKSYCSKVMSYRRQLAITLKLASKTFVIGKIVSTYSFSVTRYLEVLCQQFPNKRLSFFFRLKKDGFLYVAEEYGRGMKDSTNVLCKFSNGEKLFGSLKIFVKIPSCNCENNYCCHSSSCYALLQRYTIGYPFSIDFPAATISSIVKCVPTEDYCVVEVKDLNSVCFKMFVEPSMFLYVPVNYREIE</sequence>
<dbReference type="PANTHER" id="PTHR46579:SF1">
    <property type="entry name" value="F5_8 TYPE C DOMAIN-CONTAINING PROTEIN"/>
    <property type="match status" value="1"/>
</dbReference>
<evidence type="ECO:0000256" key="1">
    <source>
        <dbReference type="SAM" id="MobiDB-lite"/>
    </source>
</evidence>
<dbReference type="InterPro" id="IPR009667">
    <property type="entry name" value="DUF1258"/>
</dbReference>
<organism evidence="2 3">
    <name type="scientific">Frankliniella occidentalis</name>
    <name type="common">Western flower thrips</name>
    <name type="synonym">Euthrips occidentalis</name>
    <dbReference type="NCBI Taxonomy" id="133901"/>
    <lineage>
        <taxon>Eukaryota</taxon>
        <taxon>Metazoa</taxon>
        <taxon>Ecdysozoa</taxon>
        <taxon>Arthropoda</taxon>
        <taxon>Hexapoda</taxon>
        <taxon>Insecta</taxon>
        <taxon>Pterygota</taxon>
        <taxon>Neoptera</taxon>
        <taxon>Paraneoptera</taxon>
        <taxon>Thysanoptera</taxon>
        <taxon>Terebrantia</taxon>
        <taxon>Thripoidea</taxon>
        <taxon>Thripidae</taxon>
        <taxon>Frankliniella</taxon>
    </lineage>
</organism>
<reference evidence="3" key="1">
    <citation type="submission" date="2025-08" db="UniProtKB">
        <authorList>
            <consortium name="RefSeq"/>
        </authorList>
    </citation>
    <scope>IDENTIFICATION</scope>
    <source>
        <tissue evidence="3">Whole organism</tissue>
    </source>
</reference>